<dbReference type="Proteomes" id="UP001222770">
    <property type="component" value="Unassembled WGS sequence"/>
</dbReference>
<dbReference type="InterPro" id="IPR020904">
    <property type="entry name" value="Sc_DH/Rdtase_CS"/>
</dbReference>
<organism evidence="2 3">
    <name type="scientific">Novosphingobium cyanobacteriorum</name>
    <dbReference type="NCBI Taxonomy" id="3024215"/>
    <lineage>
        <taxon>Bacteria</taxon>
        <taxon>Pseudomonadati</taxon>
        <taxon>Pseudomonadota</taxon>
        <taxon>Alphaproteobacteria</taxon>
        <taxon>Sphingomonadales</taxon>
        <taxon>Sphingomonadaceae</taxon>
        <taxon>Novosphingobium</taxon>
    </lineage>
</organism>
<dbReference type="Pfam" id="PF13561">
    <property type="entry name" value="adh_short_C2"/>
    <property type="match status" value="1"/>
</dbReference>
<dbReference type="RefSeq" id="WP_277275383.1">
    <property type="nucleotide sequence ID" value="NZ_JAROCY010000002.1"/>
</dbReference>
<dbReference type="PROSITE" id="PS00061">
    <property type="entry name" value="ADH_SHORT"/>
    <property type="match status" value="1"/>
</dbReference>
<comment type="caution">
    <text evidence="2">The sequence shown here is derived from an EMBL/GenBank/DDBJ whole genome shotgun (WGS) entry which is preliminary data.</text>
</comment>
<reference evidence="2 3" key="1">
    <citation type="submission" date="2023-03" db="EMBL/GenBank/DDBJ databases">
        <title>Novosphingobium cyanobacteriorum sp. nov., isolated from a eutrophic reservoir during the Microcystis bloom period.</title>
        <authorList>
            <person name="Kang M."/>
            <person name="Le V."/>
            <person name="Ko S.-R."/>
            <person name="Lee S.-A."/>
            <person name="Ahn C.-Y."/>
        </authorList>
    </citation>
    <scope>NUCLEOTIDE SEQUENCE [LARGE SCALE GENOMIC DNA]</scope>
    <source>
        <strain evidence="2 3">HBC54</strain>
    </source>
</reference>
<dbReference type="Gene3D" id="3.40.50.720">
    <property type="entry name" value="NAD(P)-binding Rossmann-like Domain"/>
    <property type="match status" value="1"/>
</dbReference>
<evidence type="ECO:0000256" key="1">
    <source>
        <dbReference type="ARBA" id="ARBA00006484"/>
    </source>
</evidence>
<dbReference type="InterPro" id="IPR036291">
    <property type="entry name" value="NAD(P)-bd_dom_sf"/>
</dbReference>
<dbReference type="InterPro" id="IPR002347">
    <property type="entry name" value="SDR_fam"/>
</dbReference>
<protein>
    <submittedName>
        <fullName evidence="2">SDR family NAD(P)-dependent oxidoreductase</fullName>
    </submittedName>
</protein>
<name>A0ABT6CFD9_9SPHN</name>
<proteinExistence type="inferred from homology"/>
<dbReference type="InterPro" id="IPR050259">
    <property type="entry name" value="SDR"/>
</dbReference>
<comment type="similarity">
    <text evidence="1">Belongs to the short-chain dehydrogenases/reductases (SDR) family.</text>
</comment>
<sequence>MALTFAREGARVAVIDKNGAAVAAVAAEIREAGGEAQDICADLSDRSAIPEMVAAAAAALGGLDIVVNNAGLAQPVAIDDPSYLQVWDRLIKVMLDAPAMIVHAAIAHLRKSDAPRILNIASTEGLGATAFGSPYSAAKAGVIGLTRSLAVELGKEGITVNCICPGPIDTGIVADVSMADREIFARRRTALRRYGRPEEIAEIALSFCSPAASYLTGAIVPVDGGLTARNA</sequence>
<gene>
    <name evidence="2" type="ORF">POM99_03215</name>
</gene>
<dbReference type="PRINTS" id="PR00081">
    <property type="entry name" value="GDHRDH"/>
</dbReference>
<dbReference type="EMBL" id="JAROCY010000002">
    <property type="protein sequence ID" value="MDF8332198.1"/>
    <property type="molecule type" value="Genomic_DNA"/>
</dbReference>
<evidence type="ECO:0000313" key="3">
    <source>
        <dbReference type="Proteomes" id="UP001222770"/>
    </source>
</evidence>
<dbReference type="SUPFAM" id="SSF51735">
    <property type="entry name" value="NAD(P)-binding Rossmann-fold domains"/>
    <property type="match status" value="1"/>
</dbReference>
<dbReference type="PANTHER" id="PTHR42879:SF2">
    <property type="entry name" value="3-OXOACYL-[ACYL-CARRIER-PROTEIN] REDUCTASE FABG"/>
    <property type="match status" value="1"/>
</dbReference>
<dbReference type="PRINTS" id="PR00080">
    <property type="entry name" value="SDRFAMILY"/>
</dbReference>
<keyword evidence="3" id="KW-1185">Reference proteome</keyword>
<evidence type="ECO:0000313" key="2">
    <source>
        <dbReference type="EMBL" id="MDF8332198.1"/>
    </source>
</evidence>
<dbReference type="CDD" id="cd05233">
    <property type="entry name" value="SDR_c"/>
    <property type="match status" value="1"/>
</dbReference>
<accession>A0ABT6CFD9</accession>
<dbReference type="PANTHER" id="PTHR42879">
    <property type="entry name" value="3-OXOACYL-(ACYL-CARRIER-PROTEIN) REDUCTASE"/>
    <property type="match status" value="1"/>
</dbReference>